<evidence type="ECO:0000256" key="7">
    <source>
        <dbReference type="ARBA" id="ARBA00022771"/>
    </source>
</evidence>
<feature type="domain" description="EF-hand" evidence="13">
    <location>
        <begin position="206"/>
        <end position="241"/>
    </location>
</feature>
<evidence type="ECO:0000256" key="1">
    <source>
        <dbReference type="ARBA" id="ARBA00000900"/>
    </source>
</evidence>
<evidence type="ECO:0000256" key="6">
    <source>
        <dbReference type="ARBA" id="ARBA00022723"/>
    </source>
</evidence>
<evidence type="ECO:0000256" key="2">
    <source>
        <dbReference type="ARBA" id="ARBA00004141"/>
    </source>
</evidence>
<comment type="caution">
    <text evidence="14">The sequence shown here is derived from an EMBL/GenBank/DDBJ whole genome shotgun (WGS) entry which is preliminary data.</text>
</comment>
<dbReference type="PROSITE" id="PS50222">
    <property type="entry name" value="EF_HAND_2"/>
    <property type="match status" value="1"/>
</dbReference>
<evidence type="ECO:0000256" key="10">
    <source>
        <dbReference type="ARBA" id="ARBA00022989"/>
    </source>
</evidence>
<feature type="transmembrane region" description="Helical" evidence="12">
    <location>
        <begin position="282"/>
        <end position="301"/>
    </location>
</feature>
<evidence type="ECO:0000256" key="12">
    <source>
        <dbReference type="SAM" id="Phobius"/>
    </source>
</evidence>
<evidence type="ECO:0000256" key="3">
    <source>
        <dbReference type="ARBA" id="ARBA00012483"/>
    </source>
</evidence>
<evidence type="ECO:0000256" key="11">
    <source>
        <dbReference type="ARBA" id="ARBA00023136"/>
    </source>
</evidence>
<name>A0ABS6MA36_9GAMM</name>
<keyword evidence="5 12" id="KW-0812">Transmembrane</keyword>
<reference evidence="14 15" key="1">
    <citation type="submission" date="2021-06" db="EMBL/GenBank/DDBJ databases">
        <title>Bacterium isolated from marine sediment.</title>
        <authorList>
            <person name="Zhu K.-L."/>
            <person name="Du Z.-J."/>
            <person name="Liang Q.-Y."/>
        </authorList>
    </citation>
    <scope>NUCLEOTIDE SEQUENCE [LARGE SCALE GENOMIC DNA]</scope>
    <source>
        <strain evidence="14 15">A346</strain>
    </source>
</reference>
<keyword evidence="8" id="KW-0833">Ubl conjugation pathway</keyword>
<keyword evidence="6" id="KW-0479">Metal-binding</keyword>
<evidence type="ECO:0000256" key="8">
    <source>
        <dbReference type="ARBA" id="ARBA00022786"/>
    </source>
</evidence>
<keyword evidence="7" id="KW-0863">Zinc-finger</keyword>
<comment type="subcellular location">
    <subcellularLocation>
        <location evidence="2">Membrane</location>
        <topology evidence="2">Multi-pass membrane protein</topology>
    </subcellularLocation>
</comment>
<protein>
    <recommendedName>
        <fullName evidence="3">RING-type E3 ubiquitin transferase</fullName>
        <ecNumber evidence="3">2.3.2.27</ecNumber>
    </recommendedName>
</protein>
<evidence type="ECO:0000256" key="9">
    <source>
        <dbReference type="ARBA" id="ARBA00022833"/>
    </source>
</evidence>
<dbReference type="InterPro" id="IPR022170">
    <property type="entry name" value="MUL1-like"/>
</dbReference>
<evidence type="ECO:0000313" key="14">
    <source>
        <dbReference type="EMBL" id="MBV0932741.1"/>
    </source>
</evidence>
<keyword evidence="15" id="KW-1185">Reference proteome</keyword>
<organism evidence="14 15">
    <name type="scientific">Marinobacterium weihaiense</name>
    <dbReference type="NCBI Taxonomy" id="2851016"/>
    <lineage>
        <taxon>Bacteria</taxon>
        <taxon>Pseudomonadati</taxon>
        <taxon>Pseudomonadota</taxon>
        <taxon>Gammaproteobacteria</taxon>
        <taxon>Oceanospirillales</taxon>
        <taxon>Oceanospirillaceae</taxon>
        <taxon>Marinobacterium</taxon>
    </lineage>
</organism>
<gene>
    <name evidence="14" type="ORF">KTN04_05255</name>
</gene>
<keyword evidence="11 12" id="KW-0472">Membrane</keyword>
<keyword evidence="4" id="KW-0808">Transferase</keyword>
<proteinExistence type="predicted"/>
<comment type="catalytic activity">
    <reaction evidence="1">
        <text>S-ubiquitinyl-[E2 ubiquitin-conjugating enzyme]-L-cysteine + [acceptor protein]-L-lysine = [E2 ubiquitin-conjugating enzyme]-L-cysteine + N(6)-ubiquitinyl-[acceptor protein]-L-lysine.</text>
        <dbReference type="EC" id="2.3.2.27"/>
    </reaction>
</comment>
<dbReference type="InterPro" id="IPR018247">
    <property type="entry name" value="EF_Hand_1_Ca_BS"/>
</dbReference>
<evidence type="ECO:0000256" key="4">
    <source>
        <dbReference type="ARBA" id="ARBA00022679"/>
    </source>
</evidence>
<keyword evidence="9" id="KW-0862">Zinc</keyword>
<dbReference type="InterPro" id="IPR002048">
    <property type="entry name" value="EF_hand_dom"/>
</dbReference>
<evidence type="ECO:0000259" key="13">
    <source>
        <dbReference type="PROSITE" id="PS50222"/>
    </source>
</evidence>
<accession>A0ABS6MA36</accession>
<keyword evidence="10 12" id="KW-1133">Transmembrane helix</keyword>
<dbReference type="EC" id="2.3.2.27" evidence="3"/>
<sequence length="307" mass="35059">MLLDLHLTADTQWLLALLCLVAIAVALWFVFSRLARYRLIADTPTARIRSAPQGYVELIGHVIAGEDGNLRAPLSGRPCAWYAYRVEELDDDGRTRWRLLRSGRSNEWFQINDGTGTCLVDPDGAEISTLHKHSWRAHTAFPAGLEQHPQGAAALLSLQRGEERYRFTEWLILEHEAIYALGHFHTLGGGRDQLDLNQAVRERLSHWKQDPEALLARFDHDGDGRIDLDEWQTARETALQEAQAEQQALHALPSMHVLRDPQQPRKPYLLSTHDETRLMLRFRLLSAGCFLAALIFFWLFIEVMLAK</sequence>
<dbReference type="Proteomes" id="UP000755551">
    <property type="component" value="Unassembled WGS sequence"/>
</dbReference>
<evidence type="ECO:0000313" key="15">
    <source>
        <dbReference type="Proteomes" id="UP000755551"/>
    </source>
</evidence>
<evidence type="ECO:0000256" key="5">
    <source>
        <dbReference type="ARBA" id="ARBA00022692"/>
    </source>
</evidence>
<dbReference type="PROSITE" id="PS00018">
    <property type="entry name" value="EF_HAND_1"/>
    <property type="match status" value="1"/>
</dbReference>
<dbReference type="Pfam" id="PF12483">
    <property type="entry name" value="GIDE"/>
    <property type="match status" value="1"/>
</dbReference>
<dbReference type="RefSeq" id="WP_217334167.1">
    <property type="nucleotide sequence ID" value="NZ_JAHQZT010000005.1"/>
</dbReference>
<dbReference type="EMBL" id="JAHQZT010000005">
    <property type="protein sequence ID" value="MBV0932741.1"/>
    <property type="molecule type" value="Genomic_DNA"/>
</dbReference>
<feature type="transmembrane region" description="Helical" evidence="12">
    <location>
        <begin position="12"/>
        <end position="31"/>
    </location>
</feature>